<evidence type="ECO:0000313" key="1">
    <source>
        <dbReference type="EMBL" id="OXU26103.1"/>
    </source>
</evidence>
<dbReference type="EMBL" id="NNAY01000876">
    <property type="protein sequence ID" value="OXU26103.1"/>
    <property type="molecule type" value="Genomic_DNA"/>
</dbReference>
<dbReference type="AlphaFoldDB" id="A0A232F6L9"/>
<protein>
    <submittedName>
        <fullName evidence="1">Uncharacterized protein</fullName>
    </submittedName>
</protein>
<evidence type="ECO:0000313" key="2">
    <source>
        <dbReference type="Proteomes" id="UP000215335"/>
    </source>
</evidence>
<sequence length="103" mass="12648">MLRRDVTFPINSQRTNRKAKFDMWLIEKPLLRYLFFLFVDYNTFRFEATVIKKEIVVPKKIKHEILRVCLSHEKDDAINTTFEKLKIRKRHNILHFKQCQVRL</sequence>
<reference evidence="1 2" key="1">
    <citation type="journal article" date="2017" name="Curr. Biol.">
        <title>The Evolution of Venom by Co-option of Single-Copy Genes.</title>
        <authorList>
            <person name="Martinson E.O."/>
            <person name="Mrinalini"/>
            <person name="Kelkar Y.D."/>
            <person name="Chang C.H."/>
            <person name="Werren J.H."/>
        </authorList>
    </citation>
    <scope>NUCLEOTIDE SEQUENCE [LARGE SCALE GENOMIC DNA]</scope>
    <source>
        <strain evidence="1 2">Alberta</strain>
        <tissue evidence="1">Whole body</tissue>
    </source>
</reference>
<organism evidence="1 2">
    <name type="scientific">Trichomalopsis sarcophagae</name>
    <dbReference type="NCBI Taxonomy" id="543379"/>
    <lineage>
        <taxon>Eukaryota</taxon>
        <taxon>Metazoa</taxon>
        <taxon>Ecdysozoa</taxon>
        <taxon>Arthropoda</taxon>
        <taxon>Hexapoda</taxon>
        <taxon>Insecta</taxon>
        <taxon>Pterygota</taxon>
        <taxon>Neoptera</taxon>
        <taxon>Endopterygota</taxon>
        <taxon>Hymenoptera</taxon>
        <taxon>Apocrita</taxon>
        <taxon>Proctotrupomorpha</taxon>
        <taxon>Chalcidoidea</taxon>
        <taxon>Pteromalidae</taxon>
        <taxon>Pteromalinae</taxon>
        <taxon>Trichomalopsis</taxon>
    </lineage>
</organism>
<name>A0A232F6L9_9HYME</name>
<comment type="caution">
    <text evidence="1">The sequence shown here is derived from an EMBL/GenBank/DDBJ whole genome shotgun (WGS) entry which is preliminary data.</text>
</comment>
<gene>
    <name evidence="1" type="ORF">TSAR_010515</name>
</gene>
<accession>A0A232F6L9</accession>
<proteinExistence type="predicted"/>
<keyword evidence="2" id="KW-1185">Reference proteome</keyword>
<dbReference type="Proteomes" id="UP000215335">
    <property type="component" value="Unassembled WGS sequence"/>
</dbReference>